<evidence type="ECO:0000313" key="2">
    <source>
        <dbReference type="Proteomes" id="UP000516437"/>
    </source>
</evidence>
<keyword evidence="2" id="KW-1185">Reference proteome</keyword>
<evidence type="ECO:0000313" key="1">
    <source>
        <dbReference type="EMBL" id="KAB1206094.1"/>
    </source>
</evidence>
<dbReference type="AlphaFoldDB" id="A0A6A1V084"/>
<organism evidence="1 2">
    <name type="scientific">Morella rubra</name>
    <name type="common">Chinese bayberry</name>
    <dbReference type="NCBI Taxonomy" id="262757"/>
    <lineage>
        <taxon>Eukaryota</taxon>
        <taxon>Viridiplantae</taxon>
        <taxon>Streptophyta</taxon>
        <taxon>Embryophyta</taxon>
        <taxon>Tracheophyta</taxon>
        <taxon>Spermatophyta</taxon>
        <taxon>Magnoliopsida</taxon>
        <taxon>eudicotyledons</taxon>
        <taxon>Gunneridae</taxon>
        <taxon>Pentapetalae</taxon>
        <taxon>rosids</taxon>
        <taxon>fabids</taxon>
        <taxon>Fagales</taxon>
        <taxon>Myricaceae</taxon>
        <taxon>Morella</taxon>
    </lineage>
</organism>
<reference evidence="1 2" key="1">
    <citation type="journal article" date="2019" name="Plant Biotechnol. J.">
        <title>The red bayberry genome and genetic basis of sex determination.</title>
        <authorList>
            <person name="Jia H.M."/>
            <person name="Jia H.J."/>
            <person name="Cai Q.L."/>
            <person name="Wang Y."/>
            <person name="Zhao H.B."/>
            <person name="Yang W.F."/>
            <person name="Wang G.Y."/>
            <person name="Li Y.H."/>
            <person name="Zhan D.L."/>
            <person name="Shen Y.T."/>
            <person name="Niu Q.F."/>
            <person name="Chang L."/>
            <person name="Qiu J."/>
            <person name="Zhao L."/>
            <person name="Xie H.B."/>
            <person name="Fu W.Y."/>
            <person name="Jin J."/>
            <person name="Li X.W."/>
            <person name="Jiao Y."/>
            <person name="Zhou C.C."/>
            <person name="Tu T."/>
            <person name="Chai C.Y."/>
            <person name="Gao J.L."/>
            <person name="Fan L.J."/>
            <person name="van de Weg E."/>
            <person name="Wang J.Y."/>
            <person name="Gao Z.S."/>
        </authorList>
    </citation>
    <scope>NUCLEOTIDE SEQUENCE [LARGE SCALE GENOMIC DNA]</scope>
    <source>
        <tissue evidence="1">Leaves</tissue>
    </source>
</reference>
<proteinExistence type="predicted"/>
<dbReference type="EMBL" id="RXIC02000025">
    <property type="protein sequence ID" value="KAB1206094.1"/>
    <property type="molecule type" value="Genomic_DNA"/>
</dbReference>
<comment type="caution">
    <text evidence="1">The sequence shown here is derived from an EMBL/GenBank/DDBJ whole genome shotgun (WGS) entry which is preliminary data.</text>
</comment>
<dbReference type="Proteomes" id="UP000516437">
    <property type="component" value="Chromosome 7"/>
</dbReference>
<sequence length="256" mass="29382">MCRTIQPCVDTLCVPGEDWVKFFESYTWAGISDVEPIEILRVVLDIAKLDEIVKPMASDFDVHRILLHHINEDDELVKKAVTPPSQEIQEEEDEEEDLEEVEAVAEGKSDGDIPVPASPRTLVAGQSVSSRSHETRLALLEASVLDLEDRVLLVNCDMWARFDEIKSILASHTTDMEIITREARSTRHHYNNLVTSYRQILWDWRHSFITKMTELTSTQDQMTDLVLRTAFDVIQTCDIFINNDTDLRPSVENWVK</sequence>
<accession>A0A6A1V084</accession>
<gene>
    <name evidence="1" type="ORF">CJ030_MR7G005998</name>
</gene>
<protein>
    <submittedName>
        <fullName evidence="1">Uncharacterized protein</fullName>
    </submittedName>
</protein>
<name>A0A6A1V084_9ROSI</name>